<keyword evidence="3" id="KW-1185">Reference proteome</keyword>
<protein>
    <recommendedName>
        <fullName evidence="4">Secreted protein</fullName>
    </recommendedName>
</protein>
<accession>A0ABR0ASP8</accession>
<comment type="caution">
    <text evidence="2">The sequence shown here is derived from an EMBL/GenBank/DDBJ whole genome shotgun (WGS) entry which is preliminary data.</text>
</comment>
<feature type="signal peptide" evidence="1">
    <location>
        <begin position="1"/>
        <end position="31"/>
    </location>
</feature>
<feature type="chain" id="PRO_5046854358" description="Secreted protein" evidence="1">
    <location>
        <begin position="32"/>
        <end position="163"/>
    </location>
</feature>
<dbReference type="EMBL" id="JAOYFB010000038">
    <property type="protein sequence ID" value="KAK4027988.1"/>
    <property type="molecule type" value="Genomic_DNA"/>
</dbReference>
<proteinExistence type="predicted"/>
<dbReference type="Proteomes" id="UP001234178">
    <property type="component" value="Unassembled WGS sequence"/>
</dbReference>
<evidence type="ECO:0000256" key="1">
    <source>
        <dbReference type="SAM" id="SignalP"/>
    </source>
</evidence>
<gene>
    <name evidence="2" type="ORF">OUZ56_017151</name>
</gene>
<keyword evidence="1" id="KW-0732">Signal</keyword>
<evidence type="ECO:0008006" key="4">
    <source>
        <dbReference type="Google" id="ProtNLM"/>
    </source>
</evidence>
<reference evidence="2 3" key="1">
    <citation type="journal article" date="2023" name="Nucleic Acids Res.">
        <title>The hologenome of Daphnia magna reveals possible DNA methylation and microbiome-mediated evolution of the host genome.</title>
        <authorList>
            <person name="Chaturvedi A."/>
            <person name="Li X."/>
            <person name="Dhandapani V."/>
            <person name="Marshall H."/>
            <person name="Kissane S."/>
            <person name="Cuenca-Cambronero M."/>
            <person name="Asole G."/>
            <person name="Calvet F."/>
            <person name="Ruiz-Romero M."/>
            <person name="Marangio P."/>
            <person name="Guigo R."/>
            <person name="Rago D."/>
            <person name="Mirbahai L."/>
            <person name="Eastwood N."/>
            <person name="Colbourne J.K."/>
            <person name="Zhou J."/>
            <person name="Mallon E."/>
            <person name="Orsini L."/>
        </authorList>
    </citation>
    <scope>NUCLEOTIDE SEQUENCE [LARGE SCALE GENOMIC DNA]</scope>
    <source>
        <strain evidence="2">LRV0_1</strain>
    </source>
</reference>
<organism evidence="2 3">
    <name type="scientific">Daphnia magna</name>
    <dbReference type="NCBI Taxonomy" id="35525"/>
    <lineage>
        <taxon>Eukaryota</taxon>
        <taxon>Metazoa</taxon>
        <taxon>Ecdysozoa</taxon>
        <taxon>Arthropoda</taxon>
        <taxon>Crustacea</taxon>
        <taxon>Branchiopoda</taxon>
        <taxon>Diplostraca</taxon>
        <taxon>Cladocera</taxon>
        <taxon>Anomopoda</taxon>
        <taxon>Daphniidae</taxon>
        <taxon>Daphnia</taxon>
    </lineage>
</organism>
<name>A0ABR0ASP8_9CRUS</name>
<evidence type="ECO:0000313" key="2">
    <source>
        <dbReference type="EMBL" id="KAK4027988.1"/>
    </source>
</evidence>
<evidence type="ECO:0000313" key="3">
    <source>
        <dbReference type="Proteomes" id="UP001234178"/>
    </source>
</evidence>
<sequence>MSIELVFSCGISMMICFPLLLLAGSCEKTLADGSTTACRIKGSMFPCMSAGKTQSSVLAVQPKCTSNIPAVGNVTVLRGGYPTLDGHESTMSCGFRRRKSTLIFSNVYDFWISPIRKFIPTLRLDSRISAVTIGGLKTVTRSIRNGTKQVSYLAGGLLLRMGL</sequence>